<organism evidence="2 3">
    <name type="scientific">Dolichospermum planctonicum</name>
    <dbReference type="NCBI Taxonomy" id="136072"/>
    <lineage>
        <taxon>Bacteria</taxon>
        <taxon>Bacillati</taxon>
        <taxon>Cyanobacteriota</taxon>
        <taxon>Cyanophyceae</taxon>
        <taxon>Nostocales</taxon>
        <taxon>Aphanizomenonaceae</taxon>
        <taxon>Dolichospermum</taxon>
    </lineage>
</organism>
<feature type="transmembrane region" description="Helical" evidence="1">
    <location>
        <begin position="24"/>
        <end position="42"/>
    </location>
</feature>
<name>A0A480ACR8_9CYAN</name>
<keyword evidence="1" id="KW-0472">Membrane</keyword>
<comment type="caution">
    <text evidence="2">The sequence shown here is derived from an EMBL/GenBank/DDBJ whole genome shotgun (WGS) entry which is preliminary data.</text>
</comment>
<sequence length="116" mass="12887">MDWPEKFGFSAGCSGIANYIHQEYTWLTGVLLVSYAILYSLAIKDGGTMIYGNMPMMIFILAAGYLFSVYLLLALAKRTGKKDVHQSDSFNSSIGRDNYKQQRGLTANVTEAVNSR</sequence>
<evidence type="ECO:0000256" key="1">
    <source>
        <dbReference type="SAM" id="Phobius"/>
    </source>
</evidence>
<proteinExistence type="predicted"/>
<keyword evidence="1" id="KW-1133">Transmembrane helix</keyword>
<accession>A0A480ACR8</accession>
<reference evidence="3" key="1">
    <citation type="submission" date="2019-02" db="EMBL/GenBank/DDBJ databases">
        <title>Draft genome sequence of Dolichospermum planctonicum NIES-80.</title>
        <authorList>
            <person name="Yamaguchi H."/>
            <person name="Suzuki S."/>
            <person name="Kawachi M."/>
        </authorList>
    </citation>
    <scope>NUCLEOTIDE SEQUENCE [LARGE SCALE GENOMIC DNA]</scope>
    <source>
        <strain evidence="3">NIES-80</strain>
    </source>
</reference>
<gene>
    <name evidence="2" type="ORF">NIES80_20750</name>
</gene>
<dbReference type="Proteomes" id="UP000299367">
    <property type="component" value="Unassembled WGS sequence"/>
</dbReference>
<dbReference type="EMBL" id="BJCF01000020">
    <property type="protein sequence ID" value="GCL42372.1"/>
    <property type="molecule type" value="Genomic_DNA"/>
</dbReference>
<feature type="transmembrane region" description="Helical" evidence="1">
    <location>
        <begin position="54"/>
        <end position="76"/>
    </location>
</feature>
<protein>
    <submittedName>
        <fullName evidence="2">Uncharacterized protein</fullName>
    </submittedName>
</protein>
<evidence type="ECO:0000313" key="2">
    <source>
        <dbReference type="EMBL" id="GCL42372.1"/>
    </source>
</evidence>
<dbReference type="AlphaFoldDB" id="A0A480ACR8"/>
<keyword evidence="1" id="KW-0812">Transmembrane</keyword>
<evidence type="ECO:0000313" key="3">
    <source>
        <dbReference type="Proteomes" id="UP000299367"/>
    </source>
</evidence>